<dbReference type="InterPro" id="IPR011989">
    <property type="entry name" value="ARM-like"/>
</dbReference>
<dbReference type="InterPro" id="IPR016024">
    <property type="entry name" value="ARM-type_fold"/>
</dbReference>
<keyword evidence="2" id="KW-0605">Phycobilisome</keyword>
<gene>
    <name evidence="3" type="ORF">AVDCRST_MAG81-1641</name>
</gene>
<accession>A0A6J4V6P6</accession>
<evidence type="ECO:0000256" key="1">
    <source>
        <dbReference type="ARBA" id="ARBA00022549"/>
    </source>
</evidence>
<keyword evidence="1" id="KW-0042">Antenna complex</keyword>
<dbReference type="Gene3D" id="1.25.10.10">
    <property type="entry name" value="Leucine-rich Repeat Variant"/>
    <property type="match status" value="1"/>
</dbReference>
<keyword evidence="3" id="KW-0456">Lyase</keyword>
<dbReference type="SUPFAM" id="SSF48371">
    <property type="entry name" value="ARM repeat"/>
    <property type="match status" value="1"/>
</dbReference>
<dbReference type="GO" id="GO:0030089">
    <property type="term" value="C:phycobilisome"/>
    <property type="evidence" value="ECO:0007669"/>
    <property type="project" value="UniProtKB-KW"/>
</dbReference>
<evidence type="ECO:0000313" key="3">
    <source>
        <dbReference type="EMBL" id="CAA9570172.1"/>
    </source>
</evidence>
<proteinExistence type="predicted"/>
<dbReference type="Pfam" id="PF13646">
    <property type="entry name" value="HEAT_2"/>
    <property type="match status" value="1"/>
</dbReference>
<dbReference type="EMBL" id="CADCWO010000087">
    <property type="protein sequence ID" value="CAA9570172.1"/>
    <property type="molecule type" value="Genomic_DNA"/>
</dbReference>
<dbReference type="AlphaFoldDB" id="A0A6J4V6P6"/>
<reference evidence="3" key="1">
    <citation type="submission" date="2020-02" db="EMBL/GenBank/DDBJ databases">
        <authorList>
            <person name="Meier V. D."/>
        </authorList>
    </citation>
    <scope>NUCLEOTIDE SEQUENCE</scope>
    <source>
        <strain evidence="3">AVDCRST_MAG81</strain>
    </source>
</reference>
<sequence>MIVTHPTSLIKAVEQATTATDLIAAVQALAEARLEIGIPTLIAVLGYNNPAAAVIAVNGLVQLGKVAVSPLLELIDDYNYGARAYSIRALAAIADPAALTVLLNAAATDFAPSVRRAAAKGLGGLRWSQLPPEQVYPAQAQALETLLSVAEDADWAIRYAAVVGLQALATSKSFTHDLLATQVSAKLDRIVQTEPDLSVKARAQLAQQQLDKCVGSQLEQPSEGGSA</sequence>
<dbReference type="GO" id="GO:0016829">
    <property type="term" value="F:lyase activity"/>
    <property type="evidence" value="ECO:0007669"/>
    <property type="project" value="UniProtKB-KW"/>
</dbReference>
<protein>
    <submittedName>
        <fullName evidence="3">Phycocyanobilin lyase beta subunit</fullName>
    </submittedName>
</protein>
<evidence type="ECO:0000256" key="2">
    <source>
        <dbReference type="ARBA" id="ARBA00022738"/>
    </source>
</evidence>
<organism evidence="3">
    <name type="scientific">uncultured Synechococcales cyanobacterium</name>
    <dbReference type="NCBI Taxonomy" id="1936017"/>
    <lineage>
        <taxon>Bacteria</taxon>
        <taxon>Bacillati</taxon>
        <taxon>Cyanobacteriota</taxon>
        <taxon>Cyanophyceae</taxon>
        <taxon>Synechococcales</taxon>
        <taxon>environmental samples</taxon>
    </lineage>
</organism>
<name>A0A6J4V6P6_9CYAN</name>